<evidence type="ECO:0000256" key="1">
    <source>
        <dbReference type="SAM" id="SignalP"/>
    </source>
</evidence>
<dbReference type="SUPFAM" id="SSF53474">
    <property type="entry name" value="alpha/beta-Hydrolases"/>
    <property type="match status" value="1"/>
</dbReference>
<accession>A0A6A6U213</accession>
<dbReference type="Proteomes" id="UP000799302">
    <property type="component" value="Unassembled WGS sequence"/>
</dbReference>
<dbReference type="OrthoDB" id="408631at2759"/>
<sequence>MHQSNLLPIISLFAYLGICSPTPSSSSNLEVKTDSGVLHGFINQVAPHVQQFLGVPFAQPPIGSRRWLPPSRFRSNSSFNASDIGPACPQIPIADQGNSSVYAPLGGNQTEYFPPSMGPFSEDCLTLNVWAPSNSKKNLPVIVFYFGGGFVQGGTNALYFNPQSWVERTQSHIVVTPNFRSNIFGFPNAAGLDEQNLGLLDQRVSLEWIRDNIANFGGDPSRIVVWGQSASAIALDFLNFAYPMDPIASGMILDSSTALFPSRGSQTPDTAHSNFTAVAAALGCKDPSSQIDCLRNSSWQDIEAVLQADSSLKFVTVVDENIVFSNYTQRYELGALSSIPAIIGSNEHEFNEGIPYPLGPLLNQTGSDEITNSTFLCTAALTSRLRASESRLTYRFRYDGNFSNISPSAYPGAYHASELPLFFGTADLHAPSTAYENKVSRALQDLWLDFATDPKGGLAKAGWGSYGDGKAVLLGGADVPVREIELSQLEGVCGSVTIKT</sequence>
<dbReference type="Pfam" id="PF00135">
    <property type="entry name" value="COesterase"/>
    <property type="match status" value="1"/>
</dbReference>
<dbReference type="PROSITE" id="PS00941">
    <property type="entry name" value="CARBOXYLESTERASE_B_2"/>
    <property type="match status" value="1"/>
</dbReference>
<feature type="domain" description="Carboxylesterase type B" evidence="2">
    <location>
        <begin position="29"/>
        <end position="356"/>
    </location>
</feature>
<feature type="chain" id="PRO_5025631963" evidence="1">
    <location>
        <begin position="22"/>
        <end position="500"/>
    </location>
</feature>
<dbReference type="InterPro" id="IPR029058">
    <property type="entry name" value="AB_hydrolase_fold"/>
</dbReference>
<dbReference type="GO" id="GO:0016787">
    <property type="term" value="F:hydrolase activity"/>
    <property type="evidence" value="ECO:0007669"/>
    <property type="project" value="UniProtKB-KW"/>
</dbReference>
<keyword evidence="3" id="KW-0378">Hydrolase</keyword>
<evidence type="ECO:0000313" key="3">
    <source>
        <dbReference type="EMBL" id="KAF2666329.1"/>
    </source>
</evidence>
<gene>
    <name evidence="3" type="ORF">BT63DRAFT_428092</name>
</gene>
<evidence type="ECO:0000259" key="2">
    <source>
        <dbReference type="Pfam" id="PF00135"/>
    </source>
</evidence>
<name>A0A6A6U213_9PEZI</name>
<organism evidence="3 4">
    <name type="scientific">Microthyrium microscopicum</name>
    <dbReference type="NCBI Taxonomy" id="703497"/>
    <lineage>
        <taxon>Eukaryota</taxon>
        <taxon>Fungi</taxon>
        <taxon>Dikarya</taxon>
        <taxon>Ascomycota</taxon>
        <taxon>Pezizomycotina</taxon>
        <taxon>Dothideomycetes</taxon>
        <taxon>Dothideomycetes incertae sedis</taxon>
        <taxon>Microthyriales</taxon>
        <taxon>Microthyriaceae</taxon>
        <taxon>Microthyrium</taxon>
    </lineage>
</organism>
<feature type="signal peptide" evidence="1">
    <location>
        <begin position="1"/>
        <end position="21"/>
    </location>
</feature>
<dbReference type="InterPro" id="IPR050309">
    <property type="entry name" value="Type-B_Carboxylest/Lipase"/>
</dbReference>
<dbReference type="Gene3D" id="3.40.50.1820">
    <property type="entry name" value="alpha/beta hydrolase"/>
    <property type="match status" value="2"/>
</dbReference>
<dbReference type="InterPro" id="IPR002018">
    <property type="entry name" value="CarbesteraseB"/>
</dbReference>
<evidence type="ECO:0000313" key="4">
    <source>
        <dbReference type="Proteomes" id="UP000799302"/>
    </source>
</evidence>
<keyword evidence="4" id="KW-1185">Reference proteome</keyword>
<proteinExistence type="predicted"/>
<protein>
    <submittedName>
        <fullName evidence="3">Alpha/beta-hydrolase</fullName>
    </submittedName>
</protein>
<keyword evidence="1" id="KW-0732">Signal</keyword>
<dbReference type="EMBL" id="MU004239">
    <property type="protein sequence ID" value="KAF2666329.1"/>
    <property type="molecule type" value="Genomic_DNA"/>
</dbReference>
<reference evidence="3" key="1">
    <citation type="journal article" date="2020" name="Stud. Mycol.">
        <title>101 Dothideomycetes genomes: a test case for predicting lifestyles and emergence of pathogens.</title>
        <authorList>
            <person name="Haridas S."/>
            <person name="Albert R."/>
            <person name="Binder M."/>
            <person name="Bloem J."/>
            <person name="Labutti K."/>
            <person name="Salamov A."/>
            <person name="Andreopoulos B."/>
            <person name="Baker S."/>
            <person name="Barry K."/>
            <person name="Bills G."/>
            <person name="Bluhm B."/>
            <person name="Cannon C."/>
            <person name="Castanera R."/>
            <person name="Culley D."/>
            <person name="Daum C."/>
            <person name="Ezra D."/>
            <person name="Gonzalez J."/>
            <person name="Henrissat B."/>
            <person name="Kuo A."/>
            <person name="Liang C."/>
            <person name="Lipzen A."/>
            <person name="Lutzoni F."/>
            <person name="Magnuson J."/>
            <person name="Mondo S."/>
            <person name="Nolan M."/>
            <person name="Ohm R."/>
            <person name="Pangilinan J."/>
            <person name="Park H.-J."/>
            <person name="Ramirez L."/>
            <person name="Alfaro M."/>
            <person name="Sun H."/>
            <person name="Tritt A."/>
            <person name="Yoshinaga Y."/>
            <person name="Zwiers L.-H."/>
            <person name="Turgeon B."/>
            <person name="Goodwin S."/>
            <person name="Spatafora J."/>
            <person name="Crous P."/>
            <person name="Grigoriev I."/>
        </authorList>
    </citation>
    <scope>NUCLEOTIDE SEQUENCE</scope>
    <source>
        <strain evidence="3">CBS 115976</strain>
    </source>
</reference>
<dbReference type="PANTHER" id="PTHR11559">
    <property type="entry name" value="CARBOXYLESTERASE"/>
    <property type="match status" value="1"/>
</dbReference>
<dbReference type="InterPro" id="IPR019819">
    <property type="entry name" value="Carboxylesterase_B_CS"/>
</dbReference>
<dbReference type="AlphaFoldDB" id="A0A6A6U213"/>